<dbReference type="GO" id="GO:1904669">
    <property type="term" value="P:ATP export"/>
    <property type="evidence" value="ECO:0007669"/>
    <property type="project" value="Ensembl"/>
</dbReference>
<comment type="similarity">
    <text evidence="2">Belongs to the major facilitator superfamily. Sodium/anion cotransporter family.</text>
</comment>
<dbReference type="CDD" id="cd17380">
    <property type="entry name" value="MFS_SLC17A9_like"/>
    <property type="match status" value="1"/>
</dbReference>
<feature type="transmembrane region" description="Helical" evidence="17">
    <location>
        <begin position="311"/>
        <end position="331"/>
    </location>
</feature>
<keyword evidence="7" id="KW-0458">Lysosome</keyword>
<dbReference type="GO" id="GO:0098594">
    <property type="term" value="C:mucin granule"/>
    <property type="evidence" value="ECO:0007669"/>
    <property type="project" value="Ensembl"/>
</dbReference>
<evidence type="ECO:0000256" key="1">
    <source>
        <dbReference type="ARBA" id="ARBA00004155"/>
    </source>
</evidence>
<evidence type="ECO:0000256" key="7">
    <source>
        <dbReference type="ARBA" id="ARBA00023228"/>
    </source>
</evidence>
<feature type="transmembrane region" description="Helical" evidence="17">
    <location>
        <begin position="185"/>
        <end position="204"/>
    </location>
</feature>
<name>A0A8D0C2G9_SALMN</name>
<keyword evidence="5 17" id="KW-1133">Transmembrane helix</keyword>
<evidence type="ECO:0000256" key="6">
    <source>
        <dbReference type="ARBA" id="ARBA00023136"/>
    </source>
</evidence>
<evidence type="ECO:0000256" key="11">
    <source>
        <dbReference type="ARBA" id="ARBA00044897"/>
    </source>
</evidence>
<evidence type="ECO:0000259" key="18">
    <source>
        <dbReference type="PROSITE" id="PS50850"/>
    </source>
</evidence>
<dbReference type="InterPro" id="IPR020846">
    <property type="entry name" value="MFS_dom"/>
</dbReference>
<organism evidence="19 20">
    <name type="scientific">Salvator merianae</name>
    <name type="common">Argentine black and white tegu</name>
    <name type="synonym">Tupinambis merianae</name>
    <dbReference type="NCBI Taxonomy" id="96440"/>
    <lineage>
        <taxon>Eukaryota</taxon>
        <taxon>Metazoa</taxon>
        <taxon>Chordata</taxon>
        <taxon>Craniata</taxon>
        <taxon>Vertebrata</taxon>
        <taxon>Euteleostomi</taxon>
        <taxon>Lepidosauria</taxon>
        <taxon>Squamata</taxon>
        <taxon>Bifurcata</taxon>
        <taxon>Unidentata</taxon>
        <taxon>Episquamata</taxon>
        <taxon>Laterata</taxon>
        <taxon>Teiioidea</taxon>
        <taxon>Teiidae</taxon>
        <taxon>Salvator</taxon>
    </lineage>
</organism>
<reference evidence="19" key="2">
    <citation type="submission" date="2025-09" db="UniProtKB">
        <authorList>
            <consortium name="Ensembl"/>
        </authorList>
    </citation>
    <scope>IDENTIFICATION</scope>
</reference>
<keyword evidence="3" id="KW-0813">Transport</keyword>
<dbReference type="Pfam" id="PF07690">
    <property type="entry name" value="MFS_1"/>
    <property type="match status" value="1"/>
</dbReference>
<keyword evidence="20" id="KW-1185">Reference proteome</keyword>
<comment type="catalytic activity">
    <reaction evidence="12">
        <text>ADP(in) = ADP(out)</text>
        <dbReference type="Rhea" id="RHEA:75783"/>
        <dbReference type="ChEBI" id="CHEBI:456216"/>
    </reaction>
</comment>
<evidence type="ECO:0000256" key="14">
    <source>
        <dbReference type="ARBA" id="ARBA00074107"/>
    </source>
</evidence>
<dbReference type="AlphaFoldDB" id="A0A8D0C2G9"/>
<dbReference type="InterPro" id="IPR050382">
    <property type="entry name" value="MFS_Na/Anion_cotransporter"/>
</dbReference>
<sequence length="466" mass="50826">MLAKKGSEVNGADLLSLHHHKQLQTSRCLPPHLHQESMKKEGADGSLWSRSESRIWTLMLLLGTCLLYCTRVSMPICIVAMSTHFGWDKKQSGIALSSFFWGYCLTQIVGGHLSDGIGGEKVILLSASAWGSISAVTPLLIYFSSAPLTLTACSRFLMGLSQGVYFPSLTSLLSRKVRESERSFAYSTVGTGSYFGTLVMGAAGSLLLDGCGWESVFYFPGMLTLIWVYCMHKYLLNDKEITIPLEDLARGFSLPKETKVPWKQIFKKPPVWAVITAQLCVASTFFTLLSWLPTFFSETFPDSKGWIFNVIPWLVAIPSSLLSGFLSDQFISHGYKVITVRKLMQVMGTGVSSIFALGMAHTSNFYQAIIFASACIGLQTFNHSGISVNIQELAPSCAGLLFGVANTGGALLGVVCVYLAGHLIESTDSWVSVFNFVAAVNAFGLCTFLIFGKAQRVDTACAYVDL</sequence>
<evidence type="ECO:0000313" key="20">
    <source>
        <dbReference type="Proteomes" id="UP000694421"/>
    </source>
</evidence>
<feature type="transmembrane region" description="Helical" evidence="17">
    <location>
        <begin position="271"/>
        <end position="291"/>
    </location>
</feature>
<dbReference type="GO" id="GO:0005765">
    <property type="term" value="C:lysosomal membrane"/>
    <property type="evidence" value="ECO:0007669"/>
    <property type="project" value="UniProtKB-SubCell"/>
</dbReference>
<dbReference type="FunFam" id="1.20.1250.20:FF:000150">
    <property type="entry name" value="Solute carrier family 17 member 9"/>
    <property type="match status" value="1"/>
</dbReference>
<dbReference type="InterPro" id="IPR011701">
    <property type="entry name" value="MFS"/>
</dbReference>
<feature type="transmembrane region" description="Helical" evidence="17">
    <location>
        <begin position="55"/>
        <end position="81"/>
    </location>
</feature>
<dbReference type="InterPro" id="IPR036259">
    <property type="entry name" value="MFS_trans_sf"/>
</dbReference>
<evidence type="ECO:0000256" key="2">
    <source>
        <dbReference type="ARBA" id="ARBA00008586"/>
    </source>
</evidence>
<comment type="function">
    <text evidence="13">Voltage-gated ATP nucleotide uniporter that can also transport the purine nucleotides ADP and GTP. Uses the membrane potential as the driving force to control ATP accumulation in lysosomes and secretory vesicles. By controlling ATP storage in lysosomes, regulates ATP-dependent proteins of these organelles. Also indirectly regulates the exocytosis of ATP through its import into lysosomes in astrocytes and secretory vesicles such as adrenal chromaffin granules, mucin granules and synaptic vesicles.</text>
</comment>
<dbReference type="PANTHER" id="PTHR11662:SF279">
    <property type="entry name" value="VOLTAGE-GATED PURINE NUCLEOTIDE UNIPORTER SLC17A9"/>
    <property type="match status" value="1"/>
</dbReference>
<evidence type="ECO:0000256" key="15">
    <source>
        <dbReference type="ARBA" id="ARBA00079665"/>
    </source>
</evidence>
<feature type="transmembrane region" description="Helical" evidence="17">
    <location>
        <begin position="366"/>
        <end position="386"/>
    </location>
</feature>
<dbReference type="GO" id="GO:0005347">
    <property type="term" value="F:ATP transmembrane transporter activity"/>
    <property type="evidence" value="ECO:0007669"/>
    <property type="project" value="Ensembl"/>
</dbReference>
<evidence type="ECO:0000256" key="4">
    <source>
        <dbReference type="ARBA" id="ARBA00022692"/>
    </source>
</evidence>
<comment type="catalytic activity">
    <reaction evidence="10">
        <text>GTP(in) = GTP(out)</text>
        <dbReference type="Rhea" id="RHEA:75787"/>
        <dbReference type="ChEBI" id="CHEBI:37565"/>
    </reaction>
</comment>
<evidence type="ECO:0000256" key="16">
    <source>
        <dbReference type="ARBA" id="ARBA00079853"/>
    </source>
</evidence>
<evidence type="ECO:0000256" key="13">
    <source>
        <dbReference type="ARBA" id="ARBA00056522"/>
    </source>
</evidence>
<evidence type="ECO:0000256" key="9">
    <source>
        <dbReference type="ARBA" id="ARBA00024185"/>
    </source>
</evidence>
<dbReference type="GO" id="GO:0160042">
    <property type="term" value="F:purine nucleotide uniporter activity"/>
    <property type="evidence" value="ECO:0007669"/>
    <property type="project" value="Ensembl"/>
</dbReference>
<keyword evidence="4 17" id="KW-0812">Transmembrane</keyword>
<keyword evidence="8" id="KW-0968">Cytoplasmic vesicle</keyword>
<comment type="subcellular location">
    <subcellularLocation>
        <location evidence="9">Cytoplasmic vesicle</location>
        <location evidence="9">Secretory vesicle</location>
        <location evidence="9">Chromaffin granule membrane</location>
        <topology evidence="9">Multi-pass membrane protein</topology>
    </subcellularLocation>
    <subcellularLocation>
        <location evidence="1">Lysosome membrane</location>
        <topology evidence="1">Multi-pass membrane protein</topology>
    </subcellularLocation>
</comment>
<dbReference type="OMA" id="LITFWMP"/>
<accession>A0A8D0C2G9</accession>
<proteinExistence type="inferred from homology"/>
<comment type="catalytic activity">
    <reaction evidence="11">
        <text>ATP(in) = ATP(out)</text>
        <dbReference type="Rhea" id="RHEA:75687"/>
        <dbReference type="ChEBI" id="CHEBI:30616"/>
    </reaction>
</comment>
<dbReference type="GeneTree" id="ENSGT00940000158186"/>
<protein>
    <recommendedName>
        <fullName evidence="14">Voltage-gated purine nucleotide uniporter SLC17A9</fullName>
    </recommendedName>
    <alternativeName>
        <fullName evidence="16">Solute carrier family 17 member 9</fullName>
    </alternativeName>
    <alternativeName>
        <fullName evidence="15">Vesicular nucleotide transporter</fullName>
    </alternativeName>
</protein>
<dbReference type="GO" id="GO:0015217">
    <property type="term" value="F:ADP transmembrane transporter activity"/>
    <property type="evidence" value="ECO:0007669"/>
    <property type="project" value="Ensembl"/>
</dbReference>
<feature type="transmembrane region" description="Helical" evidence="17">
    <location>
        <begin position="430"/>
        <end position="451"/>
    </location>
</feature>
<dbReference type="Ensembl" id="ENSSMRT00000019022.1">
    <property type="protein sequence ID" value="ENSSMRP00000016289.1"/>
    <property type="gene ID" value="ENSSMRG00000012672.1"/>
</dbReference>
<dbReference type="PANTHER" id="PTHR11662">
    <property type="entry name" value="SOLUTE CARRIER FAMILY 17"/>
    <property type="match status" value="1"/>
</dbReference>
<evidence type="ECO:0000313" key="19">
    <source>
        <dbReference type="Ensembl" id="ENSSMRP00000016289.1"/>
    </source>
</evidence>
<evidence type="ECO:0000256" key="17">
    <source>
        <dbReference type="SAM" id="Phobius"/>
    </source>
</evidence>
<dbReference type="PROSITE" id="PS50850">
    <property type="entry name" value="MFS"/>
    <property type="match status" value="1"/>
</dbReference>
<dbReference type="GO" id="GO:0042584">
    <property type="term" value="C:chromaffin granule membrane"/>
    <property type="evidence" value="ECO:0007669"/>
    <property type="project" value="UniProtKB-SubCell"/>
</dbReference>
<evidence type="ECO:0000256" key="8">
    <source>
        <dbReference type="ARBA" id="ARBA00023329"/>
    </source>
</evidence>
<feature type="transmembrane region" description="Helical" evidence="17">
    <location>
        <begin position="343"/>
        <end position="360"/>
    </location>
</feature>
<feature type="transmembrane region" description="Helical" evidence="17">
    <location>
        <begin position="93"/>
        <end position="110"/>
    </location>
</feature>
<feature type="transmembrane region" description="Helical" evidence="17">
    <location>
        <begin position="398"/>
        <end position="424"/>
    </location>
</feature>
<keyword evidence="6 17" id="KW-0472">Membrane</keyword>
<dbReference type="GO" id="GO:1905146">
    <property type="term" value="P:lysosomal protein catabolic process"/>
    <property type="evidence" value="ECO:0007669"/>
    <property type="project" value="Ensembl"/>
</dbReference>
<dbReference type="FunFam" id="1.20.1250.20:FF:000059">
    <property type="entry name" value="Solute carrier family 17 member 9"/>
    <property type="match status" value="1"/>
</dbReference>
<evidence type="ECO:0000256" key="3">
    <source>
        <dbReference type="ARBA" id="ARBA00022448"/>
    </source>
</evidence>
<dbReference type="GO" id="GO:0141013">
    <property type="term" value="P:purine nucleotide import into lysosome"/>
    <property type="evidence" value="ECO:0007669"/>
    <property type="project" value="Ensembl"/>
</dbReference>
<evidence type="ECO:0000256" key="5">
    <source>
        <dbReference type="ARBA" id="ARBA00022989"/>
    </source>
</evidence>
<dbReference type="InterPro" id="IPR044777">
    <property type="entry name" value="SLC17A9-like"/>
</dbReference>
<evidence type="ECO:0000256" key="12">
    <source>
        <dbReference type="ARBA" id="ARBA00051849"/>
    </source>
</evidence>
<reference evidence="19" key="1">
    <citation type="submission" date="2025-08" db="UniProtKB">
        <authorList>
            <consortium name="Ensembl"/>
        </authorList>
    </citation>
    <scope>IDENTIFICATION</scope>
</reference>
<feature type="transmembrane region" description="Helical" evidence="17">
    <location>
        <begin position="122"/>
        <end position="144"/>
    </location>
</feature>
<dbReference type="SUPFAM" id="SSF103473">
    <property type="entry name" value="MFS general substrate transporter"/>
    <property type="match status" value="1"/>
</dbReference>
<dbReference type="Proteomes" id="UP000694421">
    <property type="component" value="Unplaced"/>
</dbReference>
<feature type="domain" description="Major facilitator superfamily (MFS) profile" evidence="18">
    <location>
        <begin position="56"/>
        <end position="456"/>
    </location>
</feature>
<feature type="transmembrane region" description="Helical" evidence="17">
    <location>
        <begin position="216"/>
        <end position="236"/>
    </location>
</feature>
<evidence type="ECO:0000256" key="10">
    <source>
        <dbReference type="ARBA" id="ARBA00036284"/>
    </source>
</evidence>
<dbReference type="Gene3D" id="1.20.1250.20">
    <property type="entry name" value="MFS general substrate transporter like domains"/>
    <property type="match status" value="2"/>
</dbReference>
<dbReference type="GO" id="GO:0001409">
    <property type="term" value="F:guanine nucleotide transmembrane transporter activity"/>
    <property type="evidence" value="ECO:0007669"/>
    <property type="project" value="Ensembl"/>
</dbReference>